<dbReference type="GO" id="GO:0042276">
    <property type="term" value="P:error-prone translesion synthesis"/>
    <property type="evidence" value="ECO:0007669"/>
    <property type="project" value="TreeGrafter"/>
</dbReference>
<keyword evidence="16" id="KW-0234">DNA repair</keyword>
<dbReference type="Pfam" id="PF14260">
    <property type="entry name" value="zf-C4pol"/>
    <property type="match status" value="1"/>
</dbReference>
<keyword evidence="15 20" id="KW-0238">DNA-binding</keyword>
<evidence type="ECO:0000256" key="18">
    <source>
        <dbReference type="ARBA" id="ARBA00049244"/>
    </source>
</evidence>
<dbReference type="GO" id="GO:0051539">
    <property type="term" value="F:4 iron, 4 sulfur cluster binding"/>
    <property type="evidence" value="ECO:0007669"/>
    <property type="project" value="UniProtKB-KW"/>
</dbReference>
<evidence type="ECO:0000256" key="17">
    <source>
        <dbReference type="ARBA" id="ARBA00023242"/>
    </source>
</evidence>
<evidence type="ECO:0000256" key="12">
    <source>
        <dbReference type="ARBA" id="ARBA00022932"/>
    </source>
</evidence>
<dbReference type="GO" id="GO:0008270">
    <property type="term" value="F:zinc ion binding"/>
    <property type="evidence" value="ECO:0007669"/>
    <property type="project" value="UniProtKB-KW"/>
</dbReference>
<keyword evidence="17 20" id="KW-0539">Nucleus</keyword>
<evidence type="ECO:0000256" key="4">
    <source>
        <dbReference type="ARBA" id="ARBA00022485"/>
    </source>
</evidence>
<feature type="domain" description="C4-type zinc-finger of DNA polymerase delta" evidence="24">
    <location>
        <begin position="1275"/>
        <end position="1346"/>
    </location>
</feature>
<dbReference type="SUPFAM" id="SSF53098">
    <property type="entry name" value="Ribonuclease H-like"/>
    <property type="match status" value="1"/>
</dbReference>
<dbReference type="GO" id="GO:0016035">
    <property type="term" value="C:zeta DNA polymerase complex"/>
    <property type="evidence" value="ECO:0007669"/>
    <property type="project" value="InterPro"/>
</dbReference>
<dbReference type="FunFam" id="3.30.420.10:FF:000024">
    <property type="entry name" value="DNA polymerase zeta catalytic subunit"/>
    <property type="match status" value="1"/>
</dbReference>
<keyword evidence="13 20" id="KW-0408">Iron</keyword>
<keyword evidence="7 20" id="KW-0235">DNA replication</keyword>
<dbReference type="EMBL" id="SWFS01000040">
    <property type="protein sequence ID" value="KAA8917378.1"/>
    <property type="molecule type" value="Genomic_DNA"/>
</dbReference>
<comment type="caution">
    <text evidence="26">The sequence shown here is derived from an EMBL/GenBank/DDBJ whole genome shotgun (WGS) entry which is preliminary data.</text>
</comment>
<evidence type="ECO:0000256" key="14">
    <source>
        <dbReference type="ARBA" id="ARBA00023014"/>
    </source>
</evidence>
<dbReference type="Gene3D" id="3.30.420.10">
    <property type="entry name" value="Ribonuclease H-like superfamily/Ribonuclease H"/>
    <property type="match status" value="1"/>
</dbReference>
<dbReference type="EC" id="2.7.7.7" evidence="20"/>
<feature type="region of interest" description="Disordered" evidence="21">
    <location>
        <begin position="260"/>
        <end position="321"/>
    </location>
</feature>
<evidence type="ECO:0000256" key="19">
    <source>
        <dbReference type="ARBA" id="ARBA00066055"/>
    </source>
</evidence>
<evidence type="ECO:0000256" key="8">
    <source>
        <dbReference type="ARBA" id="ARBA00022723"/>
    </source>
</evidence>
<dbReference type="Gene3D" id="1.10.132.60">
    <property type="entry name" value="DNA polymerase family B, C-terminal domain"/>
    <property type="match status" value="1"/>
</dbReference>
<feature type="domain" description="DNA polymerase delta/zeta catalytic subunit N-terminal" evidence="25">
    <location>
        <begin position="2"/>
        <end position="49"/>
    </location>
</feature>
<feature type="compositionally biased region" description="Low complexity" evidence="21">
    <location>
        <begin position="271"/>
        <end position="280"/>
    </location>
</feature>
<evidence type="ECO:0000256" key="5">
    <source>
        <dbReference type="ARBA" id="ARBA00022679"/>
    </source>
</evidence>
<evidence type="ECO:0000259" key="25">
    <source>
        <dbReference type="Pfam" id="PF24055"/>
    </source>
</evidence>
<evidence type="ECO:0000256" key="10">
    <source>
        <dbReference type="ARBA" id="ARBA00022771"/>
    </source>
</evidence>
<comment type="subunit">
    <text evidence="19">Forms DNA polymerase zeta with REV7.</text>
</comment>
<keyword evidence="11 20" id="KW-0862">Zinc</keyword>
<dbReference type="GO" id="GO:0003677">
    <property type="term" value="F:DNA binding"/>
    <property type="evidence" value="ECO:0007669"/>
    <property type="project" value="UniProtKB-KW"/>
</dbReference>
<dbReference type="GO" id="GO:0000724">
    <property type="term" value="P:double-strand break repair via homologous recombination"/>
    <property type="evidence" value="ECO:0007669"/>
    <property type="project" value="TreeGrafter"/>
</dbReference>
<evidence type="ECO:0000256" key="11">
    <source>
        <dbReference type="ARBA" id="ARBA00022833"/>
    </source>
</evidence>
<evidence type="ECO:0000256" key="6">
    <source>
        <dbReference type="ARBA" id="ARBA00022695"/>
    </source>
</evidence>
<comment type="cofactor">
    <cofactor evidence="1 20">
        <name>[4Fe-4S] cluster</name>
        <dbReference type="ChEBI" id="CHEBI:49883"/>
    </cofactor>
</comment>
<feature type="domain" description="DNA-directed DNA polymerase family B multifunctional" evidence="22">
    <location>
        <begin position="790"/>
        <end position="1234"/>
    </location>
</feature>
<dbReference type="GO" id="GO:0005634">
    <property type="term" value="C:nucleus"/>
    <property type="evidence" value="ECO:0007669"/>
    <property type="project" value="UniProtKB-SubCell"/>
</dbReference>
<dbReference type="Proteomes" id="UP000761534">
    <property type="component" value="Unassembled WGS sequence"/>
</dbReference>
<name>A0A642VDC2_9ASCO</name>
<dbReference type="InterPro" id="IPR030559">
    <property type="entry name" value="PolZ_Rev3"/>
</dbReference>
<evidence type="ECO:0000256" key="1">
    <source>
        <dbReference type="ARBA" id="ARBA00001966"/>
    </source>
</evidence>
<dbReference type="InterPro" id="IPR023211">
    <property type="entry name" value="DNA_pol_palm_dom_sf"/>
</dbReference>
<comment type="subcellular location">
    <subcellularLocation>
        <location evidence="2 20">Nucleus</location>
    </subcellularLocation>
</comment>
<dbReference type="InterPro" id="IPR006172">
    <property type="entry name" value="DNA-dir_DNA_pol_B"/>
</dbReference>
<gene>
    <name evidence="26" type="ORF">TRICI_000490</name>
</gene>
<dbReference type="Pfam" id="PF03104">
    <property type="entry name" value="DNA_pol_B_exo1"/>
    <property type="match status" value="1"/>
</dbReference>
<feature type="domain" description="DNA-directed DNA polymerase family B exonuclease" evidence="23">
    <location>
        <begin position="546"/>
        <end position="722"/>
    </location>
</feature>
<keyword evidence="27" id="KW-1185">Reference proteome</keyword>
<dbReference type="PROSITE" id="PS00116">
    <property type="entry name" value="DNA_POLYMERASE_B"/>
    <property type="match status" value="1"/>
</dbReference>
<evidence type="ECO:0000259" key="22">
    <source>
        <dbReference type="Pfam" id="PF00136"/>
    </source>
</evidence>
<keyword evidence="8 20" id="KW-0479">Metal-binding</keyword>
<dbReference type="GO" id="GO:0006260">
    <property type="term" value="P:DNA replication"/>
    <property type="evidence" value="ECO:0007669"/>
    <property type="project" value="UniProtKB-KW"/>
</dbReference>
<sequence length="1369" mass="155444">MSKAYRRDSNDPKSIFVSNIILCKGTPFYGFHVGYKPFLKISMLNPSHMTKLADLLRTGVIMNTVLQPYESHIPYIPQFFADFNLYGCGWIKLSDAYFREPVAKDFWRQDDIKILKPKNGFDRVSFCALEVDATPNLIMNRLDIQNYATSAHNSNDSRMNLTSLQELWRKESERRHLEGTSSAQFTPKVSSVEFTTNSSWSNLPDLMQELQNLIKDSQNSVDGTTSFNEISKRECNCLPSSVPTAFSTVDMFSLSKRLADQQRVVDRGPQTDGTGDGSTSDGEEEAGEGMRDGSDDDGESSYKSSSEEEDHNLKTHGITLKRPASVQLLSNSFKTHKPSSSSPGVARPTFSYCSPSFESSFTLSQKELLNSFVERRIGRNAPPGWLQRTMEMFRVNSKSLVLSSEPMRKEEVSNSLEEYGLPQVDYTEPYYSQNSDVPNVPMTFAGIEFRLKGAGPEFLEFFEFSKNVPPFEAIIDQTKHGKVKCVEMLNRPPTRADVVTWLQKKRIPEEEKMKKKNLTSQIAGPTQAQLKDGLTLTEESVHYRLRQNDPKNMMAFSMEIHASGRNGLLPDPSEDRVDAIFWKVLCDEQIDEKDSGVITSGDAGRVKQLTQTSRMEIAYRESEMDMVYKLIEIVRAYDPDILTGYEVQKASWGYLIERCTLAYDFSLTEALSRVRTSSSNAPGSKWGLRHTTDISITGRHVLNLWRVLRNEVNLLQYTLENVVFNVFKERIPRYSNSDLSNWFHNGKGTEISVFMRFYNDRVDYNLRIIVSQELISRYSEQARLIGIDYYSVFYRGSQFKVESLLARLAKRDNYIMISPSKKQVGQQNALEYIPLVMEPETRFYTSPVLVLDFQSLYPSIVIAYNYCYSTCLGRITPWRGRNKMGVIDLDLEPGLVSCLKDNIVVAPNGMIYVKPQIRKSTLSGMLSELLDSRMVVKEGMNDHKTNVAFQKSMNNRQLALKLTANVTYGYTSATYSGRMPCAEIADSIVLSGREILEDAIHVIQSTEKWGAHVVYGDTDSIFVHLPGKSREQAFAIGEEISSVITSRNKAPIKLKFEKVYHPCVLLAKKRYVGYMYEKRTQSAPIFDAKGTETVRRDGTPAEQKIEEKALRVLFETMDLSVVKRYLEEQWGKIIRGSVSIQDFLFSKEVKLGIYKKGSEPAGALVSLKNMEKDKRSEPQYKERVPYVVISGPPGSRLADRCVDPEYLLSHPWAQLDAEYYITKNLIPPLERIFNLMGADIRSWYNEMPKQMQFQPVDYGEEAGTTLRFYMKSSSCVICGVNSATDGYCCASCIQVPVDSTFILQTKIKERQSVVMDLEVICRNCASIPPASEVRCISGDCPIYYSRIKGNNQLKGYLAVKDDAFKTLNW</sequence>
<dbReference type="GO" id="GO:0000166">
    <property type="term" value="F:nucleotide binding"/>
    <property type="evidence" value="ECO:0007669"/>
    <property type="project" value="InterPro"/>
</dbReference>
<dbReference type="Gene3D" id="3.90.1600.10">
    <property type="entry name" value="Palm domain of DNA polymerase"/>
    <property type="match status" value="1"/>
</dbReference>
<evidence type="ECO:0000256" key="15">
    <source>
        <dbReference type="ARBA" id="ARBA00023125"/>
    </source>
</evidence>
<dbReference type="Pfam" id="PF24055">
    <property type="entry name" value="POL3_N"/>
    <property type="match status" value="1"/>
</dbReference>
<dbReference type="PRINTS" id="PR00106">
    <property type="entry name" value="DNAPOLB"/>
</dbReference>
<dbReference type="Gene3D" id="3.30.342.10">
    <property type="entry name" value="DNA Polymerase, chain B, domain 1"/>
    <property type="match status" value="1"/>
</dbReference>
<dbReference type="VEuPathDB" id="FungiDB:TRICI_000490"/>
<dbReference type="PANTHER" id="PTHR45812:SF1">
    <property type="entry name" value="DNA POLYMERASE ZETA CATALYTIC SUBUNIT"/>
    <property type="match status" value="1"/>
</dbReference>
<dbReference type="FunFam" id="1.10.287.690:FF:000002">
    <property type="entry name" value="DNA polymerase zeta"/>
    <property type="match status" value="1"/>
</dbReference>
<evidence type="ECO:0000256" key="3">
    <source>
        <dbReference type="ARBA" id="ARBA00005755"/>
    </source>
</evidence>
<dbReference type="InterPro" id="IPR025687">
    <property type="entry name" value="Znf-C4pol"/>
</dbReference>
<keyword evidence="9" id="KW-0227">DNA damage</keyword>
<keyword evidence="6 20" id="KW-0548">Nucleotidyltransferase</keyword>
<keyword evidence="10 20" id="KW-0863">Zinc-finger</keyword>
<accession>A0A642VDC2</accession>
<dbReference type="SUPFAM" id="SSF56672">
    <property type="entry name" value="DNA/RNA polymerases"/>
    <property type="match status" value="1"/>
</dbReference>
<evidence type="ECO:0000313" key="26">
    <source>
        <dbReference type="EMBL" id="KAA8917378.1"/>
    </source>
</evidence>
<dbReference type="InterPro" id="IPR043502">
    <property type="entry name" value="DNA/RNA_pol_sf"/>
</dbReference>
<evidence type="ECO:0000313" key="27">
    <source>
        <dbReference type="Proteomes" id="UP000761534"/>
    </source>
</evidence>
<dbReference type="InterPro" id="IPR042087">
    <property type="entry name" value="DNA_pol_B_thumb"/>
</dbReference>
<dbReference type="CDD" id="cd05534">
    <property type="entry name" value="POLBc_zeta"/>
    <property type="match status" value="1"/>
</dbReference>
<dbReference type="InterPro" id="IPR017964">
    <property type="entry name" value="DNA-dir_DNA_pol_B_CS"/>
</dbReference>
<dbReference type="FunFam" id="1.10.132.60:FF:000007">
    <property type="entry name" value="DNA polymerase"/>
    <property type="match status" value="1"/>
</dbReference>
<evidence type="ECO:0000256" key="9">
    <source>
        <dbReference type="ARBA" id="ARBA00022763"/>
    </source>
</evidence>
<keyword evidence="12 20" id="KW-0239">DNA-directed DNA polymerase</keyword>
<keyword evidence="14 20" id="KW-0411">Iron-sulfur</keyword>
<dbReference type="GO" id="GO:0003887">
    <property type="term" value="F:DNA-directed DNA polymerase activity"/>
    <property type="evidence" value="ECO:0007669"/>
    <property type="project" value="UniProtKB-KW"/>
</dbReference>
<dbReference type="InterPro" id="IPR036397">
    <property type="entry name" value="RNaseH_sf"/>
</dbReference>
<reference evidence="26" key="1">
    <citation type="journal article" date="2019" name="G3 (Bethesda)">
        <title>Genome Assemblies of Two Rare Opportunistic Yeast Pathogens: Diutina rugosa (syn. Candida rugosa) and Trichomonascus ciferrii (syn. Candida ciferrii).</title>
        <authorList>
            <person name="Mixao V."/>
            <person name="Saus E."/>
            <person name="Hansen A.P."/>
            <person name="Lass-Florl C."/>
            <person name="Gabaldon T."/>
        </authorList>
    </citation>
    <scope>NUCLEOTIDE SEQUENCE</scope>
    <source>
        <strain evidence="26">CBS 4856</strain>
    </source>
</reference>
<evidence type="ECO:0000259" key="24">
    <source>
        <dbReference type="Pfam" id="PF14260"/>
    </source>
</evidence>
<dbReference type="InterPro" id="IPR012337">
    <property type="entry name" value="RNaseH-like_sf"/>
</dbReference>
<organism evidence="26 27">
    <name type="scientific">Trichomonascus ciferrii</name>
    <dbReference type="NCBI Taxonomy" id="44093"/>
    <lineage>
        <taxon>Eukaryota</taxon>
        <taxon>Fungi</taxon>
        <taxon>Dikarya</taxon>
        <taxon>Ascomycota</taxon>
        <taxon>Saccharomycotina</taxon>
        <taxon>Dipodascomycetes</taxon>
        <taxon>Dipodascales</taxon>
        <taxon>Trichomonascaceae</taxon>
        <taxon>Trichomonascus</taxon>
        <taxon>Trichomonascus ciferrii complex</taxon>
    </lineage>
</organism>
<dbReference type="OrthoDB" id="2414538at2759"/>
<dbReference type="InterPro" id="IPR006133">
    <property type="entry name" value="DNA-dir_DNA_pol_B_exonuc"/>
</dbReference>
<protein>
    <recommendedName>
        <fullName evidence="20">DNA polymerase</fullName>
        <ecNumber evidence="20">2.7.7.7</ecNumber>
    </recommendedName>
</protein>
<evidence type="ECO:0000256" key="7">
    <source>
        <dbReference type="ARBA" id="ARBA00022705"/>
    </source>
</evidence>
<dbReference type="Gene3D" id="1.10.287.690">
    <property type="entry name" value="Helix hairpin bin"/>
    <property type="match status" value="1"/>
</dbReference>
<dbReference type="SMART" id="SM00486">
    <property type="entry name" value="POLBc"/>
    <property type="match status" value="1"/>
</dbReference>
<dbReference type="Pfam" id="PF00136">
    <property type="entry name" value="DNA_pol_B"/>
    <property type="match status" value="1"/>
</dbReference>
<dbReference type="InterPro" id="IPR006134">
    <property type="entry name" value="DNA-dir_DNA_pol_B_multi_dom"/>
</dbReference>
<evidence type="ECO:0000256" key="13">
    <source>
        <dbReference type="ARBA" id="ARBA00023004"/>
    </source>
</evidence>
<keyword evidence="5 20" id="KW-0808">Transferase</keyword>
<dbReference type="InterPro" id="IPR056435">
    <property type="entry name" value="DPOD/Z_N"/>
</dbReference>
<dbReference type="CDD" id="cd05778">
    <property type="entry name" value="DNA_polB_zeta_exo"/>
    <property type="match status" value="1"/>
</dbReference>
<evidence type="ECO:0000259" key="23">
    <source>
        <dbReference type="Pfam" id="PF03104"/>
    </source>
</evidence>
<proteinExistence type="inferred from homology"/>
<evidence type="ECO:0000256" key="2">
    <source>
        <dbReference type="ARBA" id="ARBA00004123"/>
    </source>
</evidence>
<keyword evidence="4 20" id="KW-0004">4Fe-4S</keyword>
<evidence type="ECO:0000256" key="21">
    <source>
        <dbReference type="SAM" id="MobiDB-lite"/>
    </source>
</evidence>
<comment type="similarity">
    <text evidence="3 20">Belongs to the DNA polymerase type-B family.</text>
</comment>
<comment type="catalytic activity">
    <reaction evidence="18 20">
        <text>DNA(n) + a 2'-deoxyribonucleoside 5'-triphosphate = DNA(n+1) + diphosphate</text>
        <dbReference type="Rhea" id="RHEA:22508"/>
        <dbReference type="Rhea" id="RHEA-COMP:17339"/>
        <dbReference type="Rhea" id="RHEA-COMP:17340"/>
        <dbReference type="ChEBI" id="CHEBI:33019"/>
        <dbReference type="ChEBI" id="CHEBI:61560"/>
        <dbReference type="ChEBI" id="CHEBI:173112"/>
        <dbReference type="EC" id="2.7.7.7"/>
    </reaction>
</comment>
<evidence type="ECO:0000256" key="20">
    <source>
        <dbReference type="RuleBase" id="RU000442"/>
    </source>
</evidence>
<evidence type="ECO:0000256" key="16">
    <source>
        <dbReference type="ARBA" id="ARBA00023204"/>
    </source>
</evidence>
<dbReference type="PANTHER" id="PTHR45812">
    <property type="entry name" value="DNA POLYMERASE ZETA CATALYTIC SUBUNIT"/>
    <property type="match status" value="1"/>
</dbReference>